<dbReference type="PANTHER" id="PTHR23076">
    <property type="entry name" value="METALLOPROTEASE M41 FTSH"/>
    <property type="match status" value="1"/>
</dbReference>
<keyword evidence="4" id="KW-0150">Chloroplast</keyword>
<keyword evidence="12 16" id="KW-1133">Transmembrane helix</keyword>
<keyword evidence="9" id="KW-0378">Hydrolase</keyword>
<dbReference type="PANTHER" id="PTHR23076:SF99">
    <property type="entry name" value="INACTIVE ATP-DEPENDENT ZINC METALLOPROTEASE FTSHI 4, CHLOROPLASTIC-RELATED"/>
    <property type="match status" value="1"/>
</dbReference>
<evidence type="ECO:0000256" key="4">
    <source>
        <dbReference type="ARBA" id="ARBA00022528"/>
    </source>
</evidence>
<keyword evidence="10" id="KW-0067">ATP-binding</keyword>
<evidence type="ECO:0000256" key="15">
    <source>
        <dbReference type="SAM" id="MobiDB-lite"/>
    </source>
</evidence>
<feature type="compositionally biased region" description="Low complexity" evidence="15">
    <location>
        <begin position="59"/>
        <end position="75"/>
    </location>
</feature>
<evidence type="ECO:0000256" key="10">
    <source>
        <dbReference type="ARBA" id="ARBA00022840"/>
    </source>
</evidence>
<keyword evidence="7 16" id="KW-0812">Transmembrane</keyword>
<evidence type="ECO:0000256" key="6">
    <source>
        <dbReference type="ARBA" id="ARBA00022670"/>
    </source>
</evidence>
<dbReference type="SUPFAM" id="SSF140990">
    <property type="entry name" value="FtsH protease domain-like"/>
    <property type="match status" value="1"/>
</dbReference>
<dbReference type="InterPro" id="IPR003593">
    <property type="entry name" value="AAA+_ATPase"/>
</dbReference>
<reference evidence="18" key="1">
    <citation type="submission" date="2022-08" db="EMBL/GenBank/DDBJ databases">
        <authorList>
            <person name="Gutierrez-Valencia J."/>
        </authorList>
    </citation>
    <scope>NUCLEOTIDE SEQUENCE</scope>
</reference>
<dbReference type="EMBL" id="CAMGYJ010000006">
    <property type="protein sequence ID" value="CAI0428208.1"/>
    <property type="molecule type" value="Genomic_DNA"/>
</dbReference>
<keyword evidence="6" id="KW-0645">Protease</keyword>
<protein>
    <recommendedName>
        <fullName evidence="17">AAA+ ATPase domain-containing protein</fullName>
    </recommendedName>
</protein>
<dbReference type="AlphaFoldDB" id="A0AAV0L2K4"/>
<evidence type="ECO:0000256" key="11">
    <source>
        <dbReference type="ARBA" id="ARBA00022946"/>
    </source>
</evidence>
<dbReference type="GO" id="GO:0006508">
    <property type="term" value="P:proteolysis"/>
    <property type="evidence" value="ECO:0007669"/>
    <property type="project" value="UniProtKB-KW"/>
</dbReference>
<organism evidence="18 19">
    <name type="scientific">Linum tenue</name>
    <dbReference type="NCBI Taxonomy" id="586396"/>
    <lineage>
        <taxon>Eukaryota</taxon>
        <taxon>Viridiplantae</taxon>
        <taxon>Streptophyta</taxon>
        <taxon>Embryophyta</taxon>
        <taxon>Tracheophyta</taxon>
        <taxon>Spermatophyta</taxon>
        <taxon>Magnoliopsida</taxon>
        <taxon>eudicotyledons</taxon>
        <taxon>Gunneridae</taxon>
        <taxon>Pentapetalae</taxon>
        <taxon>rosids</taxon>
        <taxon>fabids</taxon>
        <taxon>Malpighiales</taxon>
        <taxon>Linaceae</taxon>
        <taxon>Linum</taxon>
    </lineage>
</organism>
<comment type="subcellular location">
    <subcellularLocation>
        <location evidence="2">Membrane</location>
    </subcellularLocation>
    <subcellularLocation>
        <location evidence="1">Plastid</location>
        <location evidence="1">Chloroplast</location>
    </subcellularLocation>
</comment>
<dbReference type="GO" id="GO:0005524">
    <property type="term" value="F:ATP binding"/>
    <property type="evidence" value="ECO:0007669"/>
    <property type="project" value="UniProtKB-KW"/>
</dbReference>
<dbReference type="InterPro" id="IPR003960">
    <property type="entry name" value="ATPase_AAA_CS"/>
</dbReference>
<dbReference type="Gene3D" id="1.20.58.760">
    <property type="entry name" value="Peptidase M41"/>
    <property type="match status" value="1"/>
</dbReference>
<dbReference type="InterPro" id="IPR041569">
    <property type="entry name" value="AAA_lid_3"/>
</dbReference>
<keyword evidence="8" id="KW-0547">Nucleotide-binding</keyword>
<dbReference type="PROSITE" id="PS00674">
    <property type="entry name" value="AAA"/>
    <property type="match status" value="1"/>
</dbReference>
<dbReference type="InterPro" id="IPR003959">
    <property type="entry name" value="ATPase_AAA_core"/>
</dbReference>
<keyword evidence="11" id="KW-0809">Transit peptide</keyword>
<dbReference type="FunFam" id="3.40.50.300:FF:000352">
    <property type="entry name" value="ATP-dependent zinc metalloprotease FTSH 7, chloroplastic"/>
    <property type="match status" value="1"/>
</dbReference>
<dbReference type="Gene3D" id="3.40.50.300">
    <property type="entry name" value="P-loop containing nucleotide triphosphate hydrolases"/>
    <property type="match status" value="1"/>
</dbReference>
<proteinExistence type="inferred from homology"/>
<feature type="domain" description="AAA+ ATPase" evidence="17">
    <location>
        <begin position="346"/>
        <end position="487"/>
    </location>
</feature>
<evidence type="ECO:0000256" key="14">
    <source>
        <dbReference type="SAM" id="Coils"/>
    </source>
</evidence>
<evidence type="ECO:0000256" key="12">
    <source>
        <dbReference type="ARBA" id="ARBA00022989"/>
    </source>
</evidence>
<comment type="similarity">
    <text evidence="3">Belongs to the AAA ATPase family.</text>
</comment>
<dbReference type="GO" id="GO:0016887">
    <property type="term" value="F:ATP hydrolysis activity"/>
    <property type="evidence" value="ECO:0007669"/>
    <property type="project" value="InterPro"/>
</dbReference>
<dbReference type="SMART" id="SM00382">
    <property type="entry name" value="AAA"/>
    <property type="match status" value="1"/>
</dbReference>
<comment type="caution">
    <text evidence="18">The sequence shown here is derived from an EMBL/GenBank/DDBJ whole genome shotgun (WGS) entry which is preliminary data.</text>
</comment>
<sequence length="873" mass="96512">MKCLVPLISLHFPPNAVVSHSSASSSSPHLSIIKPSLRYQLNSKNGRAAPGFRTRTRTRISSAAESTSASTSANSVKMEEQEEAIQVFERLREAEKDRINELEELERKSNLQLERQLVMASEWSRVLLTMRGKLRGTEWDPENSHKIEFSEFLRLLNSNNVQFMEYSNYGQTVSVILPYYKYDKNEAGKRDPKKIVYRRHVVDRMPIDCWNDVWQKLHQQIVNIDVLNVNTVHAEVYSSVATAVIWSMRLALSIAIYVWIDNWARPIYAKLIPCDLGKPTTTTRQPLKRRALGSLGKSRAKFISAEETTGITFDDFAGQEYIKRELQEIVRILKNDEEFQDKGIYCPKGVLLYGPPGTGKTLLAKAIAGEAGLPFFAANGTDFVEMFVGVAASRVKDLFASARSFAPSIIFIDEIDAIGSKRGGPDIGGGGAEREQGLLQILTEMDGFKEFTSQVLVIGATNRLDILDPALLRKGRFDKIIRVGLPSKDGRLAILKVHARNKFFQSEAEKDTLLQEIAELAEAFTGAELQNILNEAGILTARKDKDYIGREELIEALKRQMGTFETGQEDSTAVPEELRLRLAYREAAVAVLACFFPNPSRPFTETHINSIRDRPNMQYEVTAGRVFAKKTEYINALVRACAPRVIEEEMFGVNNLCWISAKATLEASRLAERLILQTGMTAFGKAYYRNHSDLVPSPNVNPIDEHGALIYAGRWGIHGISLPGRVTFAPGNVGFSTFGAPRPTEVGTIALLAMTGILVFMLFFLAATINAIVISLLMSLAAAGGFLALVFTCLAAIYIGALSIAIFAISTATISAIIAVVVATGWIGFFWTIWLVTKKTVGVATHSLSLTGSAISTYSSAWQTRDGAPSKEE</sequence>
<evidence type="ECO:0000256" key="8">
    <source>
        <dbReference type="ARBA" id="ARBA00022741"/>
    </source>
</evidence>
<evidence type="ECO:0000256" key="3">
    <source>
        <dbReference type="ARBA" id="ARBA00006914"/>
    </source>
</evidence>
<feature type="transmembrane region" description="Helical" evidence="16">
    <location>
        <begin position="814"/>
        <end position="836"/>
    </location>
</feature>
<evidence type="ECO:0000259" key="17">
    <source>
        <dbReference type="SMART" id="SM00382"/>
    </source>
</evidence>
<evidence type="ECO:0000256" key="7">
    <source>
        <dbReference type="ARBA" id="ARBA00022692"/>
    </source>
</evidence>
<evidence type="ECO:0000256" key="13">
    <source>
        <dbReference type="ARBA" id="ARBA00023136"/>
    </source>
</evidence>
<feature type="coiled-coil region" evidence="14">
    <location>
        <begin position="77"/>
        <end position="112"/>
    </location>
</feature>
<feature type="transmembrane region" description="Helical" evidence="16">
    <location>
        <begin position="786"/>
        <end position="808"/>
    </location>
</feature>
<dbReference type="SUPFAM" id="SSF52540">
    <property type="entry name" value="P-loop containing nucleoside triphosphate hydrolases"/>
    <property type="match status" value="1"/>
</dbReference>
<accession>A0AAV0L2K4</accession>
<evidence type="ECO:0000256" key="16">
    <source>
        <dbReference type="SAM" id="Phobius"/>
    </source>
</evidence>
<dbReference type="InterPro" id="IPR027417">
    <property type="entry name" value="P-loop_NTPase"/>
</dbReference>
<evidence type="ECO:0000256" key="5">
    <source>
        <dbReference type="ARBA" id="ARBA00022640"/>
    </source>
</evidence>
<evidence type="ECO:0000256" key="1">
    <source>
        <dbReference type="ARBA" id="ARBA00004229"/>
    </source>
</evidence>
<dbReference type="Pfam" id="PF17862">
    <property type="entry name" value="AAA_lid_3"/>
    <property type="match status" value="1"/>
</dbReference>
<keyword evidence="14" id="KW-0175">Coiled coil</keyword>
<keyword evidence="13 16" id="KW-0472">Membrane</keyword>
<dbReference type="InterPro" id="IPR037219">
    <property type="entry name" value="Peptidase_M41-like"/>
</dbReference>
<dbReference type="Proteomes" id="UP001154282">
    <property type="component" value="Unassembled WGS sequence"/>
</dbReference>
<evidence type="ECO:0000313" key="19">
    <source>
        <dbReference type="Proteomes" id="UP001154282"/>
    </source>
</evidence>
<dbReference type="GO" id="GO:0004222">
    <property type="term" value="F:metalloendopeptidase activity"/>
    <property type="evidence" value="ECO:0007669"/>
    <property type="project" value="InterPro"/>
</dbReference>
<dbReference type="Gene3D" id="1.10.8.60">
    <property type="match status" value="1"/>
</dbReference>
<name>A0AAV0L2K4_9ROSI</name>
<keyword evidence="19" id="KW-1185">Reference proteome</keyword>
<feature type="region of interest" description="Disordered" evidence="15">
    <location>
        <begin position="44"/>
        <end position="76"/>
    </location>
</feature>
<keyword evidence="5" id="KW-0934">Plastid</keyword>
<gene>
    <name evidence="18" type="ORF">LITE_LOCUS21550</name>
</gene>
<evidence type="ECO:0000256" key="9">
    <source>
        <dbReference type="ARBA" id="ARBA00022801"/>
    </source>
</evidence>
<evidence type="ECO:0000256" key="2">
    <source>
        <dbReference type="ARBA" id="ARBA00004370"/>
    </source>
</evidence>
<dbReference type="FunFam" id="1.10.8.60:FF:000061">
    <property type="entry name" value="Probable inactive ATP-dependent zinc metalloprotease FTSHI 4, chloroplastic"/>
    <property type="match status" value="1"/>
</dbReference>
<feature type="transmembrane region" description="Helical" evidence="16">
    <location>
        <begin position="749"/>
        <end position="774"/>
    </location>
</feature>
<evidence type="ECO:0000313" key="18">
    <source>
        <dbReference type="EMBL" id="CAI0428208.1"/>
    </source>
</evidence>
<dbReference type="Pfam" id="PF00004">
    <property type="entry name" value="AAA"/>
    <property type="match status" value="1"/>
</dbReference>
<dbReference type="GO" id="GO:0009535">
    <property type="term" value="C:chloroplast thylakoid membrane"/>
    <property type="evidence" value="ECO:0007669"/>
    <property type="project" value="TreeGrafter"/>
</dbReference>
<dbReference type="GO" id="GO:0004176">
    <property type="term" value="F:ATP-dependent peptidase activity"/>
    <property type="evidence" value="ECO:0007669"/>
    <property type="project" value="InterPro"/>
</dbReference>